<evidence type="ECO:0000256" key="1">
    <source>
        <dbReference type="ARBA" id="ARBA00023015"/>
    </source>
</evidence>
<keyword evidence="5" id="KW-1185">Reference proteome</keyword>
<comment type="caution">
    <text evidence="4">The sequence shown here is derived from an EMBL/GenBank/DDBJ whole genome shotgun (WGS) entry which is preliminary data.</text>
</comment>
<proteinExistence type="inferred from homology"/>
<gene>
    <name evidence="4" type="ORF">K7X08_005262</name>
</gene>
<comment type="caution">
    <text evidence="3">Lacks conserved residue(s) required for the propagation of feature annotation.</text>
</comment>
<keyword evidence="1" id="KW-0805">Transcription regulation</keyword>
<evidence type="ECO:0000313" key="5">
    <source>
        <dbReference type="Proteomes" id="UP001152561"/>
    </source>
</evidence>
<protein>
    <recommendedName>
        <fullName evidence="6">DELLA protein</fullName>
    </recommendedName>
</protein>
<dbReference type="Pfam" id="PF03514">
    <property type="entry name" value="GRAS"/>
    <property type="match status" value="2"/>
</dbReference>
<evidence type="ECO:0000256" key="2">
    <source>
        <dbReference type="ARBA" id="ARBA00023163"/>
    </source>
</evidence>
<dbReference type="OrthoDB" id="743731at2759"/>
<comment type="similarity">
    <text evidence="3">Belongs to the GRAS family.</text>
</comment>
<dbReference type="InterPro" id="IPR005202">
    <property type="entry name" value="TF_GRAS"/>
</dbReference>
<organism evidence="4 5">
    <name type="scientific">Anisodus acutangulus</name>
    <dbReference type="NCBI Taxonomy" id="402998"/>
    <lineage>
        <taxon>Eukaryota</taxon>
        <taxon>Viridiplantae</taxon>
        <taxon>Streptophyta</taxon>
        <taxon>Embryophyta</taxon>
        <taxon>Tracheophyta</taxon>
        <taxon>Spermatophyta</taxon>
        <taxon>Magnoliopsida</taxon>
        <taxon>eudicotyledons</taxon>
        <taxon>Gunneridae</taxon>
        <taxon>Pentapetalae</taxon>
        <taxon>asterids</taxon>
        <taxon>lamiids</taxon>
        <taxon>Solanales</taxon>
        <taxon>Solanaceae</taxon>
        <taxon>Solanoideae</taxon>
        <taxon>Hyoscyameae</taxon>
        <taxon>Anisodus</taxon>
    </lineage>
</organism>
<reference evidence="5" key="1">
    <citation type="journal article" date="2023" name="Proc. Natl. Acad. Sci. U.S.A.">
        <title>Genomic and structural basis for evolution of tropane alkaloid biosynthesis.</title>
        <authorList>
            <person name="Wanga Y.-J."/>
            <person name="Taina T."/>
            <person name="Yua J.-Y."/>
            <person name="Lia J."/>
            <person name="Xua B."/>
            <person name="Chenc J."/>
            <person name="D'Auriad J.C."/>
            <person name="Huanga J.-P."/>
            <person name="Huanga S.-X."/>
        </authorList>
    </citation>
    <scope>NUCLEOTIDE SEQUENCE [LARGE SCALE GENOMIC DNA]</scope>
    <source>
        <strain evidence="5">cv. KIB-2019</strain>
    </source>
</reference>
<sequence>MLLHHRNNNNAVGATLILDQQLAASRVKKLEAYHWLHQTTPCMSFGFMAANDAICHAARGKECLHIIDLGMLHVLQWPSLIRALTAQADPPPPRLVRITCIFEDPQDLLELKSLMEEVAPTCSGIRLEFQLIKEPVTTSIFTREKLDDTNHNGPFFLGRFLESLHYYSAIFDSLEASLPRDSSTRIKIEKCHYAEEIRNIVAYEGSDRIEGHERADQWRRQFARADFQVVGLKCMSQARMMLSVYGSNGYTLASDKGCLLMGWKGRPIMFASAWEVNNFTSSSLMDESFY</sequence>
<keyword evidence="2" id="KW-0804">Transcription</keyword>
<name>A0A9Q1LT32_9SOLA</name>
<dbReference type="PANTHER" id="PTHR31636">
    <property type="entry name" value="OSJNBA0084A10.13 PROTEIN-RELATED"/>
    <property type="match status" value="1"/>
</dbReference>
<accession>A0A9Q1LT32</accession>
<evidence type="ECO:0000313" key="4">
    <source>
        <dbReference type="EMBL" id="KAJ8542739.1"/>
    </source>
</evidence>
<feature type="region of interest" description="SAW" evidence="3">
    <location>
        <begin position="202"/>
        <end position="275"/>
    </location>
</feature>
<evidence type="ECO:0008006" key="6">
    <source>
        <dbReference type="Google" id="ProtNLM"/>
    </source>
</evidence>
<dbReference type="Proteomes" id="UP001152561">
    <property type="component" value="Unassembled WGS sequence"/>
</dbReference>
<dbReference type="EMBL" id="JAJAGQ010000014">
    <property type="protein sequence ID" value="KAJ8542739.1"/>
    <property type="molecule type" value="Genomic_DNA"/>
</dbReference>
<dbReference type="AlphaFoldDB" id="A0A9Q1LT32"/>
<dbReference type="PROSITE" id="PS50985">
    <property type="entry name" value="GRAS"/>
    <property type="match status" value="1"/>
</dbReference>
<feature type="short sequence motif" description="VHIID" evidence="3">
    <location>
        <begin position="64"/>
        <end position="68"/>
    </location>
</feature>
<evidence type="ECO:0000256" key="3">
    <source>
        <dbReference type="PROSITE-ProRule" id="PRU01191"/>
    </source>
</evidence>